<dbReference type="InterPro" id="IPR036061">
    <property type="entry name" value="CheW-like_dom_sf"/>
</dbReference>
<dbReference type="PROSITE" id="PS50851">
    <property type="entry name" value="CHEW"/>
    <property type="match status" value="1"/>
</dbReference>
<evidence type="ECO:0000256" key="3">
    <source>
        <dbReference type="ARBA" id="ARBA00022490"/>
    </source>
</evidence>
<keyword evidence="3" id="KW-0963">Cytoplasm</keyword>
<evidence type="ECO:0000313" key="6">
    <source>
        <dbReference type="EMBL" id="AKZ63750.1"/>
    </source>
</evidence>
<organism evidence="6 7">
    <name type="scientific">Herbaspirillum hiltneri N3</name>
    <dbReference type="NCBI Taxonomy" id="1262470"/>
    <lineage>
        <taxon>Bacteria</taxon>
        <taxon>Pseudomonadati</taxon>
        <taxon>Pseudomonadota</taxon>
        <taxon>Betaproteobacteria</taxon>
        <taxon>Burkholderiales</taxon>
        <taxon>Oxalobacteraceae</taxon>
        <taxon>Herbaspirillum</taxon>
    </lineage>
</organism>
<feature type="compositionally biased region" description="Basic and acidic residues" evidence="4">
    <location>
        <begin position="76"/>
        <end position="86"/>
    </location>
</feature>
<dbReference type="Proteomes" id="UP000063429">
    <property type="component" value="Chromosome"/>
</dbReference>
<protein>
    <recommendedName>
        <fullName evidence="2">Chemotaxis protein CheW</fullName>
    </recommendedName>
</protein>
<dbReference type="RefSeq" id="WP_053198601.1">
    <property type="nucleotide sequence ID" value="NZ_CP011409.1"/>
</dbReference>
<dbReference type="SMART" id="SM00260">
    <property type="entry name" value="CheW"/>
    <property type="match status" value="1"/>
</dbReference>
<evidence type="ECO:0000256" key="1">
    <source>
        <dbReference type="ARBA" id="ARBA00004496"/>
    </source>
</evidence>
<dbReference type="InterPro" id="IPR039315">
    <property type="entry name" value="CheW"/>
</dbReference>
<dbReference type="EMBL" id="CP011409">
    <property type="protein sequence ID" value="AKZ63750.1"/>
    <property type="molecule type" value="Genomic_DNA"/>
</dbReference>
<proteinExistence type="predicted"/>
<dbReference type="Pfam" id="PF01584">
    <property type="entry name" value="CheW"/>
    <property type="match status" value="1"/>
</dbReference>
<feature type="domain" description="CheW-like" evidence="5">
    <location>
        <begin position="90"/>
        <end position="232"/>
    </location>
</feature>
<dbReference type="Gene3D" id="2.40.50.180">
    <property type="entry name" value="CheA-289, Domain 4"/>
    <property type="match status" value="1"/>
</dbReference>
<gene>
    <name evidence="6" type="ORF">F506_14710</name>
</gene>
<dbReference type="PANTHER" id="PTHR22617">
    <property type="entry name" value="CHEMOTAXIS SENSOR HISTIDINE KINASE-RELATED"/>
    <property type="match status" value="1"/>
</dbReference>
<dbReference type="InterPro" id="IPR002545">
    <property type="entry name" value="CheW-lke_dom"/>
</dbReference>
<evidence type="ECO:0000256" key="4">
    <source>
        <dbReference type="SAM" id="MobiDB-lite"/>
    </source>
</evidence>
<dbReference type="Gene3D" id="2.30.30.40">
    <property type="entry name" value="SH3 Domains"/>
    <property type="match status" value="1"/>
</dbReference>
<evidence type="ECO:0000313" key="7">
    <source>
        <dbReference type="Proteomes" id="UP000063429"/>
    </source>
</evidence>
<keyword evidence="7" id="KW-1185">Reference proteome</keyword>
<reference evidence="7" key="1">
    <citation type="journal article" date="2015" name="Genome Announc.">
        <title>Complete Genome Sequence of Herbaspirillum hiltneri N3 (DSM 17495), Isolated from Surface-Sterilized Wheat Roots.</title>
        <authorList>
            <person name="Guizelini D."/>
            <person name="Saizaki P.M."/>
            <person name="Coimbra N.A."/>
            <person name="Weiss V.A."/>
            <person name="Faoro H."/>
            <person name="Sfeir M.Z."/>
            <person name="Baura V.A."/>
            <person name="Monteiro R.A."/>
            <person name="Chubatsu L.S."/>
            <person name="Souza E.M."/>
            <person name="Cruz L.M."/>
            <person name="Pedrosa F.O."/>
            <person name="Raittz R.T."/>
            <person name="Marchaukoski J.N."/>
            <person name="Steffens M.B."/>
        </authorList>
    </citation>
    <scope>NUCLEOTIDE SEQUENCE [LARGE SCALE GENOMIC DNA]</scope>
    <source>
        <strain evidence="7">N3</strain>
    </source>
</reference>
<dbReference type="SUPFAM" id="SSF50341">
    <property type="entry name" value="CheW-like"/>
    <property type="match status" value="1"/>
</dbReference>
<feature type="region of interest" description="Disordered" evidence="4">
    <location>
        <begin position="67"/>
        <end position="86"/>
    </location>
</feature>
<evidence type="ECO:0000256" key="2">
    <source>
        <dbReference type="ARBA" id="ARBA00021483"/>
    </source>
</evidence>
<accession>A0ABN4HXP9</accession>
<dbReference type="PANTHER" id="PTHR22617:SF45">
    <property type="entry name" value="CHEMOTAXIS PROTEIN CHEW"/>
    <property type="match status" value="1"/>
</dbReference>
<evidence type="ECO:0000259" key="5">
    <source>
        <dbReference type="PROSITE" id="PS50851"/>
    </source>
</evidence>
<comment type="subcellular location">
    <subcellularLocation>
        <location evidence="1">Cytoplasm</location>
    </subcellularLocation>
</comment>
<name>A0ABN4HXP9_9BURK</name>
<sequence length="235" mass="25024">MSDFASSPFAVEIAVDDCWNRIGVRGDNSCVKLKEYFRCLNCPTFASAASALLDRPVFGGDDGANLFSPAGEDEGEGKGGREARGRGDATASMLAFRVGAEWLAFPTAAVVEVIEARAVHSLPSQANPAVLGLTNIRGALKICVSLARMLGMADAPSARTAQRLLVVEHEQQVLVFPVDEVAGVYGYAANAVQPPPSTMTHAGMTYTQSLIAWRDRQLGLLDCGLLFYALNRSLT</sequence>